<feature type="coiled-coil region" evidence="1">
    <location>
        <begin position="234"/>
        <end position="328"/>
    </location>
</feature>
<feature type="compositionally biased region" description="Polar residues" evidence="2">
    <location>
        <begin position="60"/>
        <end position="72"/>
    </location>
</feature>
<reference evidence="4 5" key="1">
    <citation type="submission" date="2016-07" db="EMBL/GenBank/DDBJ databases">
        <title>Pervasive Adenine N6-methylation of Active Genes in Fungi.</title>
        <authorList>
            <consortium name="DOE Joint Genome Institute"/>
            <person name="Mondo S.J."/>
            <person name="Dannebaum R.O."/>
            <person name="Kuo R.C."/>
            <person name="Labutti K."/>
            <person name="Haridas S."/>
            <person name="Kuo A."/>
            <person name="Salamov A."/>
            <person name="Ahrendt S.R."/>
            <person name="Lipzen A."/>
            <person name="Sullivan W."/>
            <person name="Andreopoulos W.B."/>
            <person name="Clum A."/>
            <person name="Lindquist E."/>
            <person name="Daum C."/>
            <person name="Ramamoorthy G.K."/>
            <person name="Gryganskyi A."/>
            <person name="Culley D."/>
            <person name="Magnuson J.K."/>
            <person name="James T.Y."/>
            <person name="O'Malley M.A."/>
            <person name="Stajich J.E."/>
            <person name="Spatafora J.W."/>
            <person name="Visel A."/>
            <person name="Grigoriev I.V."/>
        </authorList>
    </citation>
    <scope>NUCLEOTIDE SEQUENCE [LARGE SCALE GENOMIC DNA]</scope>
    <source>
        <strain evidence="4 5">CBS 931.73</strain>
    </source>
</reference>
<evidence type="ECO:0000313" key="4">
    <source>
        <dbReference type="EMBL" id="ORX88399.1"/>
    </source>
</evidence>
<dbReference type="InterPro" id="IPR020981">
    <property type="entry name" value="Csm1/Pcs1_C"/>
</dbReference>
<proteinExistence type="predicted"/>
<dbReference type="GO" id="GO:0034506">
    <property type="term" value="C:chromosome, centromeric core domain"/>
    <property type="evidence" value="ECO:0007669"/>
    <property type="project" value="TreeGrafter"/>
</dbReference>
<dbReference type="GO" id="GO:1990644">
    <property type="term" value="F:microtubule site clamp"/>
    <property type="evidence" value="ECO:0007669"/>
    <property type="project" value="TreeGrafter"/>
</dbReference>
<keyword evidence="1" id="KW-0175">Coiled coil</keyword>
<dbReference type="InterPro" id="IPR038608">
    <property type="entry name" value="Csm1/Pcs1_C_sf"/>
</dbReference>
<feature type="compositionally biased region" description="Polar residues" evidence="2">
    <location>
        <begin position="174"/>
        <end position="192"/>
    </location>
</feature>
<feature type="region of interest" description="Disordered" evidence="2">
    <location>
        <begin position="1"/>
        <end position="231"/>
    </location>
</feature>
<feature type="compositionally biased region" description="Polar residues" evidence="2">
    <location>
        <begin position="121"/>
        <end position="140"/>
    </location>
</feature>
<dbReference type="Pfam" id="PF12539">
    <property type="entry name" value="Csm1"/>
    <property type="match status" value="1"/>
</dbReference>
<name>A0A1Y1XRK2_9FUNG</name>
<feature type="compositionally biased region" description="Basic and acidic residues" evidence="2">
    <location>
        <begin position="103"/>
        <end position="115"/>
    </location>
</feature>
<dbReference type="PANTHER" id="PTHR28006">
    <property type="entry name" value="MONOPOLIN COMPLEX SUBUNIT CSM1"/>
    <property type="match status" value="1"/>
</dbReference>
<evidence type="ECO:0000259" key="3">
    <source>
        <dbReference type="Pfam" id="PF12539"/>
    </source>
</evidence>
<dbReference type="GO" id="GO:0045144">
    <property type="term" value="P:meiotic sister chromatid segregation"/>
    <property type="evidence" value="ECO:0007669"/>
    <property type="project" value="TreeGrafter"/>
</dbReference>
<dbReference type="Gene3D" id="3.90.1150.80">
    <property type="match status" value="1"/>
</dbReference>
<gene>
    <name evidence="4" type="ORF">K493DRAFT_359578</name>
</gene>
<protein>
    <recommendedName>
        <fullName evidence="3">Monopolin complex subunit Csm1/Pcs1 C-terminal domain-containing protein</fullName>
    </recommendedName>
</protein>
<dbReference type="GO" id="GO:0072686">
    <property type="term" value="C:mitotic spindle"/>
    <property type="evidence" value="ECO:0007669"/>
    <property type="project" value="TreeGrafter"/>
</dbReference>
<dbReference type="InterPro" id="IPR040349">
    <property type="entry name" value="Csm1/Pcs1"/>
</dbReference>
<sequence>MPPKRATKSKAVQEIDSPTPSKTVRKETNVSRGGKKRSVKYDDELGMDSDTLSPLRRSPRQISKTVSKSTQAKPRKARKLEMAVESDSDLSDSPHIQKSVSKARSDKNPSRDQRSKAPRSVKTTPVLSPQSDFGSESIDSFESPRQHKSRAGVRRAESEDEDLTHAKHSKTHGSSKNLESPSSDASVLSNLDESPIVRGSGKATRSSPRINRTIGGKHTLSAASKNDPQKSAEFKKLKKQLAELTQKYEDLKQVGIQDAQKTFSEYKNNAEQQFEASDNAIQRLKEELSVLKEKKSTKKQLENQKLLEEQSKELVEKLQAENKELGEQAAAQASPSLDLSLQLYQELSHLNVVRIERTNQEIIFECELTGGKGNLDDLETYHYEPLLDDEDDSELIEHLPDYFGDTISFKKSYASLFFWRALDSLKETKKH</sequence>
<dbReference type="GO" id="GO:0005730">
    <property type="term" value="C:nucleolus"/>
    <property type="evidence" value="ECO:0007669"/>
    <property type="project" value="TreeGrafter"/>
</dbReference>
<dbReference type="FunCoup" id="A0A1Y1XRK2">
    <property type="interactions" value="7"/>
</dbReference>
<accession>A0A1Y1XRK2</accession>
<dbReference type="CDD" id="cd23787">
    <property type="entry name" value="RWD_CSM1"/>
    <property type="match status" value="1"/>
</dbReference>
<dbReference type="GO" id="GO:0051315">
    <property type="term" value="P:attachment of mitotic spindle microtubules to kinetochore"/>
    <property type="evidence" value="ECO:0007669"/>
    <property type="project" value="TreeGrafter"/>
</dbReference>
<dbReference type="AlphaFoldDB" id="A0A1Y1XRK2"/>
<comment type="caution">
    <text evidence="4">The sequence shown here is derived from an EMBL/GenBank/DDBJ whole genome shotgun (WGS) entry which is preliminary data.</text>
</comment>
<dbReference type="STRING" id="1314790.A0A1Y1XRK2"/>
<dbReference type="Proteomes" id="UP000193498">
    <property type="component" value="Unassembled WGS sequence"/>
</dbReference>
<dbReference type="OrthoDB" id="2431049at2759"/>
<evidence type="ECO:0000256" key="2">
    <source>
        <dbReference type="SAM" id="MobiDB-lite"/>
    </source>
</evidence>
<dbReference type="GO" id="GO:0033551">
    <property type="term" value="C:monopolin complex"/>
    <property type="evidence" value="ECO:0007669"/>
    <property type="project" value="InterPro"/>
</dbReference>
<dbReference type="EMBL" id="MCFE01000532">
    <property type="protein sequence ID" value="ORX88399.1"/>
    <property type="molecule type" value="Genomic_DNA"/>
</dbReference>
<feature type="domain" description="Monopolin complex subunit Csm1/Pcs1 C-terminal" evidence="3">
    <location>
        <begin position="340"/>
        <end position="411"/>
    </location>
</feature>
<organism evidence="4 5">
    <name type="scientific">Basidiobolus meristosporus CBS 931.73</name>
    <dbReference type="NCBI Taxonomy" id="1314790"/>
    <lineage>
        <taxon>Eukaryota</taxon>
        <taxon>Fungi</taxon>
        <taxon>Fungi incertae sedis</taxon>
        <taxon>Zoopagomycota</taxon>
        <taxon>Entomophthoromycotina</taxon>
        <taxon>Basidiobolomycetes</taxon>
        <taxon>Basidiobolales</taxon>
        <taxon>Basidiobolaceae</taxon>
        <taxon>Basidiobolus</taxon>
    </lineage>
</organism>
<dbReference type="InParanoid" id="A0A1Y1XRK2"/>
<evidence type="ECO:0000313" key="5">
    <source>
        <dbReference type="Proteomes" id="UP000193498"/>
    </source>
</evidence>
<keyword evidence="5" id="KW-1185">Reference proteome</keyword>
<dbReference type="PANTHER" id="PTHR28006:SF1">
    <property type="entry name" value="MONOPOLIN COMPLEX SUBUNIT CSM1"/>
    <property type="match status" value="1"/>
</dbReference>
<evidence type="ECO:0000256" key="1">
    <source>
        <dbReference type="SAM" id="Coils"/>
    </source>
</evidence>